<feature type="transmembrane region" description="Helical" evidence="6">
    <location>
        <begin position="396"/>
        <end position="422"/>
    </location>
</feature>
<keyword evidence="4 6" id="KW-1133">Transmembrane helix</keyword>
<feature type="transmembrane region" description="Helical" evidence="6">
    <location>
        <begin position="302"/>
        <end position="324"/>
    </location>
</feature>
<name>A0A3E1ND22_9BACT</name>
<evidence type="ECO:0000256" key="6">
    <source>
        <dbReference type="SAM" id="Phobius"/>
    </source>
</evidence>
<dbReference type="PROSITE" id="PS51257">
    <property type="entry name" value="PROKAR_LIPOPROTEIN"/>
    <property type="match status" value="1"/>
</dbReference>
<feature type="domain" description="ABC3 transporter permease C-terminal" evidence="7">
    <location>
        <begin position="308"/>
        <end position="424"/>
    </location>
</feature>
<evidence type="ECO:0000256" key="3">
    <source>
        <dbReference type="ARBA" id="ARBA00022692"/>
    </source>
</evidence>
<feature type="domain" description="MacB-like periplasmic core" evidence="8">
    <location>
        <begin position="20"/>
        <end position="242"/>
    </location>
</feature>
<sequence length="824" mass="91265">MLATNIRLVLRNMRRDKLNSTINIAGLAIGMACVLLIVLYVTDELRYDQFFSKSKSIYQVSLHGNFGGQPFKAYNTPPPVGAALQAAFPEVTSYTRVYRIGNAVVHEDGSNSTKSFTEKEILAVDSNFLDMFDYALLSGHTTGLQNPHSIMLTESAAKKYFGTTQVTGKLLRLDHFADPFVVTGVLKDVPEQSSIQFSMLLPVAACEAVRHFSWSWVWCQMNTYVTVQPQTANKAAIAQLQSKFPAMVRVQAANAFKRIGQPFDEFLKKGGKWDFELQALTDVHLHSANIGSAYSNLGDIKYIYIFAVIALFIIVLACVNFMNLATAQAARRAKEVGVRKVLGSQKGQLVKQFLTEAMLYSFTAALVSLLLVWLLLPLFNTVAGKQLQFTAMLSNGIWLLPVLLTLFTGLLAGSYPAFYLTAFNPIEVLKGSAVFVKGRGGQLIRNGLVVFQFTVSIALIICTVMVFKQLQYARSKDLGLQKDNVVILPNAAKVKGDVNTLRNNLQQLPGVTAVTVSTGVPAKDFSDFTDFYVPVIANVKEPLSKDVTLSSFITDEYFIPSLQLQLLQGRNFSKAFDDSASVIVNETTVKQVGWKEPLGKYLTYPGGNNQVFKVIGVVKDFNLQSLHSEVVPFALFYTTSKSYDINTAFVIAHVQGTHLSNTLQGIEKNWKQFAADVPFEYSFLDQDFEALYRAEERMGVVFGIFTTLSILVACLGLFGLSVYMAERRTKEMGVRKVLGASTEMLVSLLSRDFLKLVFIAALIAFPLAWWAMYTWLQDFAYRTSIEWWIFVVAGVLAAVIALLTVSFQAIKAATANPAKSLRAE</sequence>
<keyword evidence="3 6" id="KW-0812">Transmembrane</keyword>
<evidence type="ECO:0000256" key="2">
    <source>
        <dbReference type="ARBA" id="ARBA00022475"/>
    </source>
</evidence>
<dbReference type="PANTHER" id="PTHR30572:SF18">
    <property type="entry name" value="ABC-TYPE MACROLIDE FAMILY EXPORT SYSTEM PERMEASE COMPONENT 2"/>
    <property type="match status" value="1"/>
</dbReference>
<evidence type="ECO:0000256" key="5">
    <source>
        <dbReference type="ARBA" id="ARBA00023136"/>
    </source>
</evidence>
<evidence type="ECO:0000313" key="10">
    <source>
        <dbReference type="Proteomes" id="UP000261284"/>
    </source>
</evidence>
<dbReference type="OrthoDB" id="1451596at2"/>
<evidence type="ECO:0000256" key="4">
    <source>
        <dbReference type="ARBA" id="ARBA00022989"/>
    </source>
</evidence>
<feature type="transmembrane region" description="Helical" evidence="6">
    <location>
        <begin position="443"/>
        <end position="467"/>
    </location>
</feature>
<dbReference type="PANTHER" id="PTHR30572">
    <property type="entry name" value="MEMBRANE COMPONENT OF TRANSPORTER-RELATED"/>
    <property type="match status" value="1"/>
</dbReference>
<feature type="transmembrane region" description="Helical" evidence="6">
    <location>
        <begin position="700"/>
        <end position="725"/>
    </location>
</feature>
<feature type="domain" description="ABC3 transporter permease C-terminal" evidence="7">
    <location>
        <begin position="704"/>
        <end position="817"/>
    </location>
</feature>
<evidence type="ECO:0000259" key="8">
    <source>
        <dbReference type="Pfam" id="PF12704"/>
    </source>
</evidence>
<comment type="caution">
    <text evidence="9">The sequence shown here is derived from an EMBL/GenBank/DDBJ whole genome shotgun (WGS) entry which is preliminary data.</text>
</comment>
<feature type="transmembrane region" description="Helical" evidence="6">
    <location>
        <begin position="357"/>
        <end position="376"/>
    </location>
</feature>
<proteinExistence type="predicted"/>
<protein>
    <submittedName>
        <fullName evidence="9">ABC transporter permease</fullName>
    </submittedName>
</protein>
<feature type="transmembrane region" description="Helical" evidence="6">
    <location>
        <begin position="787"/>
        <end position="810"/>
    </location>
</feature>
<keyword evidence="2" id="KW-1003">Cell membrane</keyword>
<organism evidence="9 10">
    <name type="scientific">Deminuibacter soli</name>
    <dbReference type="NCBI Taxonomy" id="2291815"/>
    <lineage>
        <taxon>Bacteria</taxon>
        <taxon>Pseudomonadati</taxon>
        <taxon>Bacteroidota</taxon>
        <taxon>Chitinophagia</taxon>
        <taxon>Chitinophagales</taxon>
        <taxon>Chitinophagaceae</taxon>
        <taxon>Deminuibacter</taxon>
    </lineage>
</organism>
<gene>
    <name evidence="9" type="ORF">DXN05_22450</name>
</gene>
<dbReference type="InterPro" id="IPR050250">
    <property type="entry name" value="Macrolide_Exporter_MacB"/>
</dbReference>
<dbReference type="Pfam" id="PF02687">
    <property type="entry name" value="FtsX"/>
    <property type="match status" value="2"/>
</dbReference>
<feature type="transmembrane region" description="Helical" evidence="6">
    <location>
        <begin position="753"/>
        <end position="775"/>
    </location>
</feature>
<feature type="transmembrane region" description="Helical" evidence="6">
    <location>
        <begin position="21"/>
        <end position="41"/>
    </location>
</feature>
<evidence type="ECO:0000313" key="9">
    <source>
        <dbReference type="EMBL" id="RFM25886.1"/>
    </source>
</evidence>
<comment type="subcellular location">
    <subcellularLocation>
        <location evidence="1">Cell membrane</location>
        <topology evidence="1">Multi-pass membrane protein</topology>
    </subcellularLocation>
</comment>
<dbReference type="EMBL" id="QTJU01000013">
    <property type="protein sequence ID" value="RFM25886.1"/>
    <property type="molecule type" value="Genomic_DNA"/>
</dbReference>
<dbReference type="InterPro" id="IPR025857">
    <property type="entry name" value="MacB_PCD"/>
</dbReference>
<evidence type="ECO:0000259" key="7">
    <source>
        <dbReference type="Pfam" id="PF02687"/>
    </source>
</evidence>
<dbReference type="GO" id="GO:0022857">
    <property type="term" value="F:transmembrane transporter activity"/>
    <property type="evidence" value="ECO:0007669"/>
    <property type="project" value="TreeGrafter"/>
</dbReference>
<dbReference type="GO" id="GO:0005886">
    <property type="term" value="C:plasma membrane"/>
    <property type="evidence" value="ECO:0007669"/>
    <property type="project" value="UniProtKB-SubCell"/>
</dbReference>
<keyword evidence="5 6" id="KW-0472">Membrane</keyword>
<keyword evidence="10" id="KW-1185">Reference proteome</keyword>
<reference evidence="9 10" key="1">
    <citation type="submission" date="2018-08" db="EMBL/GenBank/DDBJ databases">
        <title>Chitinophagaceae sp. K23C18032701, a novel bacterium isolated from forest soil.</title>
        <authorList>
            <person name="Wang C."/>
        </authorList>
    </citation>
    <scope>NUCLEOTIDE SEQUENCE [LARGE SCALE GENOMIC DNA]</scope>
    <source>
        <strain evidence="9 10">K23C18032701</strain>
    </source>
</reference>
<dbReference type="Proteomes" id="UP000261284">
    <property type="component" value="Unassembled WGS sequence"/>
</dbReference>
<dbReference type="Pfam" id="PF12704">
    <property type="entry name" value="MacB_PCD"/>
    <property type="match status" value="2"/>
</dbReference>
<accession>A0A3E1ND22</accession>
<dbReference type="InterPro" id="IPR003838">
    <property type="entry name" value="ABC3_permease_C"/>
</dbReference>
<dbReference type="RefSeq" id="WP_116849551.1">
    <property type="nucleotide sequence ID" value="NZ_QTJU01000013.1"/>
</dbReference>
<feature type="domain" description="MacB-like periplasmic core" evidence="8">
    <location>
        <begin position="454"/>
        <end position="632"/>
    </location>
</feature>
<dbReference type="AlphaFoldDB" id="A0A3E1ND22"/>
<evidence type="ECO:0000256" key="1">
    <source>
        <dbReference type="ARBA" id="ARBA00004651"/>
    </source>
</evidence>